<evidence type="ECO:0000313" key="2">
    <source>
        <dbReference type="Proteomes" id="UP000639403"/>
    </source>
</evidence>
<comment type="caution">
    <text evidence="1">The sequence shown here is derived from an EMBL/GenBank/DDBJ whole genome shotgun (WGS) entry which is preliminary data.</text>
</comment>
<dbReference type="SUPFAM" id="SSF54909">
    <property type="entry name" value="Dimeric alpha+beta barrel"/>
    <property type="match status" value="2"/>
</dbReference>
<evidence type="ECO:0008006" key="3">
    <source>
        <dbReference type="Google" id="ProtNLM"/>
    </source>
</evidence>
<gene>
    <name evidence="1" type="ORF">IEO21_04578</name>
</gene>
<reference evidence="1" key="1">
    <citation type="submission" date="2020-11" db="EMBL/GenBank/DDBJ databases">
        <authorList>
            <person name="Koelle M."/>
            <person name="Horta M.A.C."/>
            <person name="Nowrousian M."/>
            <person name="Ohm R.A."/>
            <person name="Benz P."/>
            <person name="Pilgard A."/>
        </authorList>
    </citation>
    <scope>NUCLEOTIDE SEQUENCE</scope>
    <source>
        <strain evidence="1">FPRL280</strain>
    </source>
</reference>
<dbReference type="Proteomes" id="UP000639403">
    <property type="component" value="Unassembled WGS sequence"/>
</dbReference>
<reference evidence="1" key="2">
    <citation type="journal article" name="Front. Microbiol.">
        <title>Degradative Capacity of Two Strains of Rhodonia placenta: From Phenotype to Genotype.</title>
        <authorList>
            <person name="Kolle M."/>
            <person name="Horta M.A.C."/>
            <person name="Nowrousian M."/>
            <person name="Ohm R.A."/>
            <person name="Benz J.P."/>
            <person name="Pilgard A."/>
        </authorList>
    </citation>
    <scope>NUCLEOTIDE SEQUENCE</scope>
    <source>
        <strain evidence="1">FPRL280</strain>
    </source>
</reference>
<dbReference type="AlphaFoldDB" id="A0A8H7P3X6"/>
<organism evidence="1 2">
    <name type="scientific">Rhodonia placenta</name>
    <dbReference type="NCBI Taxonomy" id="104341"/>
    <lineage>
        <taxon>Eukaryota</taxon>
        <taxon>Fungi</taxon>
        <taxon>Dikarya</taxon>
        <taxon>Basidiomycota</taxon>
        <taxon>Agaricomycotina</taxon>
        <taxon>Agaricomycetes</taxon>
        <taxon>Polyporales</taxon>
        <taxon>Adustoporiaceae</taxon>
        <taxon>Rhodonia</taxon>
    </lineage>
</organism>
<sequence>MAPPAILFVFSEPGSNVTEEEFHDWYDNEHIPLLVDISAFRSWTRWAAVDGTKPAYGAAYDLESYDVMQQPPYKALVETRSEREKDILGRIQVVDWRIYELHGGPTTPPSALFDPAKPASYAAFVFITTKPEFEEEFNKWYDEEHIPLLAKVRGWVRSRRFRLKDWGHMGVEGTKEPPKYFAVHEWATLDGTGSEEYRAALESPWTKRMEETFLARDVRVMSLLKTWDRPSLL</sequence>
<dbReference type="EMBL" id="JADOXO010000070">
    <property type="protein sequence ID" value="KAF9815481.1"/>
    <property type="molecule type" value="Genomic_DNA"/>
</dbReference>
<accession>A0A8H7P3X6</accession>
<dbReference type="InterPro" id="IPR011008">
    <property type="entry name" value="Dimeric_a/b-barrel"/>
</dbReference>
<protein>
    <recommendedName>
        <fullName evidence="3">EthD domain-containing protein</fullName>
    </recommendedName>
</protein>
<dbReference type="Gene3D" id="3.30.70.100">
    <property type="match status" value="1"/>
</dbReference>
<proteinExistence type="predicted"/>
<evidence type="ECO:0000313" key="1">
    <source>
        <dbReference type="EMBL" id="KAF9815481.1"/>
    </source>
</evidence>
<name>A0A8H7P3X6_9APHY</name>